<dbReference type="InterPro" id="IPR002092">
    <property type="entry name" value="DNA-dir_Rpol_phage-type"/>
</dbReference>
<keyword evidence="5 8" id="KW-0548">Nucleotidyltransferase</keyword>
<evidence type="ECO:0000256" key="8">
    <source>
        <dbReference type="RuleBase" id="RU003805"/>
    </source>
</evidence>
<dbReference type="Gene3D" id="1.10.1320.10">
    <property type="entry name" value="DNA-directed RNA polymerase, N-terminal domain"/>
    <property type="match status" value="1"/>
</dbReference>
<dbReference type="GO" id="GO:0003899">
    <property type="term" value="F:DNA-directed RNA polymerase activity"/>
    <property type="evidence" value="ECO:0007669"/>
    <property type="project" value="UniProtKB-EC"/>
</dbReference>
<dbReference type="EMBL" id="HBHW01040658">
    <property type="protein sequence ID" value="CAE0063172.1"/>
    <property type="molecule type" value="Transcribed_RNA"/>
</dbReference>
<dbReference type="Pfam" id="PF00940">
    <property type="entry name" value="RNA_pol"/>
    <property type="match status" value="1"/>
</dbReference>
<dbReference type="InterPro" id="IPR046950">
    <property type="entry name" value="DNA-dir_Rpol_C_phage-type"/>
</dbReference>
<protein>
    <recommendedName>
        <fullName evidence="2 8">DNA-directed RNA polymerase</fullName>
        <ecNumber evidence="2 8">2.7.7.6</ecNumber>
    </recommendedName>
</protein>
<keyword evidence="4 8" id="KW-0808">Transferase</keyword>
<dbReference type="PANTHER" id="PTHR10102">
    <property type="entry name" value="DNA-DIRECTED RNA POLYMERASE, MITOCHONDRIAL"/>
    <property type="match status" value="1"/>
</dbReference>
<dbReference type="GO" id="GO:0034245">
    <property type="term" value="C:mitochondrial DNA-directed RNA polymerase complex"/>
    <property type="evidence" value="ECO:0007669"/>
    <property type="project" value="TreeGrafter"/>
</dbReference>
<evidence type="ECO:0000256" key="2">
    <source>
        <dbReference type="ARBA" id="ARBA00012418"/>
    </source>
</evidence>
<evidence type="ECO:0000256" key="3">
    <source>
        <dbReference type="ARBA" id="ARBA00022478"/>
    </source>
</evidence>
<accession>A0A7S3A7I1</accession>
<dbReference type="GO" id="GO:0003677">
    <property type="term" value="F:DNA binding"/>
    <property type="evidence" value="ECO:0007669"/>
    <property type="project" value="InterPro"/>
</dbReference>
<organism evidence="10">
    <name type="scientific">Rhodosorus marinus</name>
    <dbReference type="NCBI Taxonomy" id="101924"/>
    <lineage>
        <taxon>Eukaryota</taxon>
        <taxon>Rhodophyta</taxon>
        <taxon>Stylonematophyceae</taxon>
        <taxon>Stylonematales</taxon>
        <taxon>Stylonemataceae</taxon>
        <taxon>Rhodosorus</taxon>
    </lineage>
</organism>
<dbReference type="PROSITE" id="PS00900">
    <property type="entry name" value="RNA_POL_PHAGE_1"/>
    <property type="match status" value="1"/>
</dbReference>
<dbReference type="Pfam" id="PF14700">
    <property type="entry name" value="RPOL_N"/>
    <property type="match status" value="1"/>
</dbReference>
<dbReference type="EMBL" id="HBHW01040652">
    <property type="protein sequence ID" value="CAE0063167.1"/>
    <property type="molecule type" value="Transcribed_RNA"/>
</dbReference>
<proteinExistence type="inferred from homology"/>
<name>A0A7S3A7I1_9RHOD</name>
<evidence type="ECO:0000256" key="1">
    <source>
        <dbReference type="ARBA" id="ARBA00009493"/>
    </source>
</evidence>
<dbReference type="SUPFAM" id="SSF56672">
    <property type="entry name" value="DNA/RNA polymerases"/>
    <property type="match status" value="1"/>
</dbReference>
<evidence type="ECO:0000313" key="11">
    <source>
        <dbReference type="EMBL" id="CAE0063172.1"/>
    </source>
</evidence>
<evidence type="ECO:0000256" key="7">
    <source>
        <dbReference type="ARBA" id="ARBA00048552"/>
    </source>
</evidence>
<dbReference type="InterPro" id="IPR024075">
    <property type="entry name" value="DNA-dir_RNA_pol_helix_hairp_sf"/>
</dbReference>
<sequence length="1025" mass="114762">MQNWSKMLQRADLTTSTVRLMRGAVQPAIRRISSTRHVSGEGSSSVALQDESDKPSSALLYAVEGKREKNEIGTSESFFDTLLEVVENKWDSAPVVALESLEKEALRTGRMQDPKEAATGLGNSNVELTPNLRLRDLVDKEDVFLPANFTIPNDPKLKEKVMRQIRNEQKSKEDVMDMFSRYSVSDGRYGSMLKGLERFADAWQPVVAKALAEVINTGSPKVYGRFDEGISYLTRLEPETAAALGIQTVLLHTLTGEKPVRELARSVGRAIMAEIGYRTLRVIRPGKAAESLAVSEFQARKAQEVVSTVKKQLATGSPASVKQQYDLLKTAAEIGAEEVTADNVLVTKVGSRLLALVVEQCKIVLDTEKDEFVPAPTFGMPGGGGFARGNGRGAKESYAFIHEVRYAENKAYTTKTRQVGTLRLSDELNERLSEDVSFYAMKLTPKYGPMIIPPRDWESPNNGGYLISRARMMRTRPYPLQKTLLESADLKQIFGGLNALGKQPWKINTRVFDVAQSLWDRGGAVAKLISRTDHELLTKEAYFEKRVSEGVPLEEVDREYRKKKMEVTKGNRELHSERCSTWYKFENAKELKDEEELYFPHNIDFRGRAYPMSTHINHVGDDLSRGLLTFGGPEPEIGREGLYWLKIRLANLVGHDKKPLAERIHAADDTMKMVFKVALDPLAEENLDWWTTKDDPFQLLATCFDLERILSSGESNAYTKTSSLPVHQDGSCNGLQHYAALGRDAAGGRAVNLVPQEMPRDVYSTVLERVKAKVKEDAAKGNENAGLLLPLLTRKAVKQTVMTSVYGVTAYGAKLQIKRQLKALRGSVEPATLSRIADYAARCTLSSLGDLFKHADETRRWLSGSADAISAAGQPVHWITPMGLPCVQPYVKWQSTCVHSTLQGVRMNKDVTETDRIHRQRQREAFPPNFIHSLDSTHMLMCAARCKEAGLGFSSVHDSFWTFPAHVPMMNRILRESFVDLHSRRLLSELQEHFQLCYPFVDFADVPEQGNLDLKGVLESDYFFD</sequence>
<dbReference type="InterPro" id="IPR043502">
    <property type="entry name" value="DNA/RNA_pol_sf"/>
</dbReference>
<dbReference type="GO" id="GO:0006390">
    <property type="term" value="P:mitochondrial transcription"/>
    <property type="evidence" value="ECO:0007669"/>
    <property type="project" value="TreeGrafter"/>
</dbReference>
<reference evidence="10" key="1">
    <citation type="submission" date="2021-01" db="EMBL/GenBank/DDBJ databases">
        <authorList>
            <person name="Corre E."/>
            <person name="Pelletier E."/>
            <person name="Niang G."/>
            <person name="Scheremetjew M."/>
            <person name="Finn R."/>
            <person name="Kale V."/>
            <person name="Holt S."/>
            <person name="Cochrane G."/>
            <person name="Meng A."/>
            <person name="Brown T."/>
            <person name="Cohen L."/>
        </authorList>
    </citation>
    <scope>NUCLEOTIDE SEQUENCE</scope>
    <source>
        <strain evidence="10">CCMP 769</strain>
    </source>
</reference>
<dbReference type="AlphaFoldDB" id="A0A7S3A7I1"/>
<gene>
    <name evidence="10" type="ORF">RMAR00112_LOCUS31239</name>
    <name evidence="11" type="ORF">RMAR00112_LOCUS31244</name>
</gene>
<keyword evidence="3 8" id="KW-0240">DNA-directed RNA polymerase</keyword>
<evidence type="ECO:0000256" key="5">
    <source>
        <dbReference type="ARBA" id="ARBA00022695"/>
    </source>
</evidence>
<dbReference type="Gene3D" id="1.10.287.260">
    <property type="match status" value="1"/>
</dbReference>
<evidence type="ECO:0000259" key="9">
    <source>
        <dbReference type="SMART" id="SM01311"/>
    </source>
</evidence>
<comment type="function">
    <text evidence="8">DNA-dependent RNA polymerase catalyzes the transcription of DNA into RNA using the four ribonucleoside triphosphates as substrates.</text>
</comment>
<dbReference type="Gene3D" id="1.10.150.20">
    <property type="entry name" value="5' to 3' exonuclease, C-terminal subdomain"/>
    <property type="match status" value="1"/>
</dbReference>
<evidence type="ECO:0000256" key="4">
    <source>
        <dbReference type="ARBA" id="ARBA00022679"/>
    </source>
</evidence>
<dbReference type="PROSITE" id="PS00489">
    <property type="entry name" value="RNA_POL_PHAGE_2"/>
    <property type="match status" value="1"/>
</dbReference>
<evidence type="ECO:0000313" key="10">
    <source>
        <dbReference type="EMBL" id="CAE0063167.1"/>
    </source>
</evidence>
<keyword evidence="6 8" id="KW-0804">Transcription</keyword>
<dbReference type="InterPro" id="IPR037159">
    <property type="entry name" value="RNA_POL_N_sf"/>
</dbReference>
<comment type="similarity">
    <text evidence="1 8">Belongs to the phage and mitochondrial RNA polymerase family.</text>
</comment>
<evidence type="ECO:0000256" key="6">
    <source>
        <dbReference type="ARBA" id="ARBA00023163"/>
    </source>
</evidence>
<dbReference type="Gene3D" id="1.10.287.280">
    <property type="match status" value="1"/>
</dbReference>
<dbReference type="InterPro" id="IPR029262">
    <property type="entry name" value="RPOL_N"/>
</dbReference>
<dbReference type="SMART" id="SM01311">
    <property type="entry name" value="RPOL_N"/>
    <property type="match status" value="1"/>
</dbReference>
<dbReference type="PANTHER" id="PTHR10102:SF0">
    <property type="entry name" value="DNA-DIRECTED RNA POLYMERASE, MITOCHONDRIAL"/>
    <property type="match status" value="1"/>
</dbReference>
<feature type="domain" description="DNA-directed RNA polymerase N-terminal" evidence="9">
    <location>
        <begin position="162"/>
        <end position="502"/>
    </location>
</feature>
<comment type="catalytic activity">
    <reaction evidence="7 8">
        <text>RNA(n) + a ribonucleoside 5'-triphosphate = RNA(n+1) + diphosphate</text>
        <dbReference type="Rhea" id="RHEA:21248"/>
        <dbReference type="Rhea" id="RHEA-COMP:14527"/>
        <dbReference type="Rhea" id="RHEA-COMP:17342"/>
        <dbReference type="ChEBI" id="CHEBI:33019"/>
        <dbReference type="ChEBI" id="CHEBI:61557"/>
        <dbReference type="ChEBI" id="CHEBI:140395"/>
        <dbReference type="EC" id="2.7.7.6"/>
    </reaction>
</comment>
<dbReference type="EC" id="2.7.7.6" evidence="2 8"/>